<dbReference type="AlphaFoldDB" id="A0A494X7N6"/>
<comment type="caution">
    <text evidence="1">The sequence shown here is derived from an EMBL/GenBank/DDBJ whole genome shotgun (WGS) entry which is preliminary data.</text>
</comment>
<dbReference type="OrthoDB" id="5625686at2"/>
<evidence type="ECO:0008006" key="3">
    <source>
        <dbReference type="Google" id="ProtNLM"/>
    </source>
</evidence>
<protein>
    <recommendedName>
        <fullName evidence="3">Cysteine-rich CWC family protein</fullName>
    </recommendedName>
</protein>
<sequence>MNLSEETTNANNCPLCGRDNDCGNLAGLPQGACWCSKAEFPEDIFKRIPADRLNKSCICQACLAKAKTHEDA</sequence>
<dbReference type="Pfam" id="PF14375">
    <property type="entry name" value="Cys_rich_CWC"/>
    <property type="match status" value="1"/>
</dbReference>
<gene>
    <name evidence="1" type="ORF">D7Z26_24220</name>
</gene>
<evidence type="ECO:0000313" key="1">
    <source>
        <dbReference type="EMBL" id="RKP46717.1"/>
    </source>
</evidence>
<organism evidence="1 2">
    <name type="scientific">Cohnella endophytica</name>
    <dbReference type="NCBI Taxonomy" id="2419778"/>
    <lineage>
        <taxon>Bacteria</taxon>
        <taxon>Bacillati</taxon>
        <taxon>Bacillota</taxon>
        <taxon>Bacilli</taxon>
        <taxon>Bacillales</taxon>
        <taxon>Paenibacillaceae</taxon>
        <taxon>Cohnella</taxon>
    </lineage>
</organism>
<proteinExistence type="predicted"/>
<dbReference type="EMBL" id="RBZM01000012">
    <property type="protein sequence ID" value="RKP46717.1"/>
    <property type="molecule type" value="Genomic_DNA"/>
</dbReference>
<accession>A0A494X7N6</accession>
<reference evidence="1 2" key="1">
    <citation type="submission" date="2018-10" db="EMBL/GenBank/DDBJ databases">
        <title>Cohnella sp. M2MS4P-1, whole genome shotgun sequence.</title>
        <authorList>
            <person name="Tuo L."/>
        </authorList>
    </citation>
    <scope>NUCLEOTIDE SEQUENCE [LARGE SCALE GENOMIC DNA]</scope>
    <source>
        <strain evidence="1 2">M2MS4P-1</strain>
    </source>
</reference>
<keyword evidence="2" id="KW-1185">Reference proteome</keyword>
<evidence type="ECO:0000313" key="2">
    <source>
        <dbReference type="Proteomes" id="UP000282076"/>
    </source>
</evidence>
<name>A0A494X7N6_9BACL</name>
<dbReference type="InterPro" id="IPR032720">
    <property type="entry name" value="Cys_rich_CWC"/>
</dbReference>
<dbReference type="Proteomes" id="UP000282076">
    <property type="component" value="Unassembled WGS sequence"/>
</dbReference>
<dbReference type="RefSeq" id="WP_120979618.1">
    <property type="nucleotide sequence ID" value="NZ_RBZM01000012.1"/>
</dbReference>